<sequence>MNAQWRSLEELAQDADVLSRIEQEFPMLGAALAAPRDRRQALALMAASLALAGAGLSGCDGAPEGQLIPAVRMPPSVVPGMPDYYSSAHIEGGYAAGTVVKHFMGRPIKVEGNPFHPASLGATSPIAQAELLDFYDPRRSWGVTQANLPRSRSALEQALGEQRDKLAATGGAGFVILTGASTSPTLAAQLDALRRSYPQIRWLHWEPIGRENVDSGVALAYGARLELKPQLQNADVILAIDSDLLSAAPGHLRIAREFAARRNPTRAKMNRLYAIEATPSLTGAVADERFIAGPRETHRVLLALAGALLGGAPVEGPPWLDRIISDLKASRGRAFIHLGPDHAPEAHALVSAMNEALGGRGAVYTLLDAVTHASSDISLSLATLVADMHAGRVNSLLIIDSNPVYATPGALNFVEALGRVDFSLCLSATPNETAAASLWAAPMIHPWEGWTDARAFDGTASVMQPQALPLFQGVEPHHVLGLLLRPDPQSALDLVRQTWTNRLGTNVNDAWTDALAQGVIPNSASPVSNRPLRDAAARARLPEPSSAATVLLFRPDPYLLDGRYADNPWLQELPRPLSKISWGNPLLISPRRARELSLADGDVVRITVEGMHMTTPIAIAPGQSDDCVVALLGFGRRHAGPVGQNVGVDFFKLTGRACGAPDIQKTGATEELASTQHHATMFDEGGVYARNGALSQFLADPEFVRRSDASKPSFYEWKPQGPAAWGMSIDLNACIGCNACVVACQAENNIPVVGKTEMLREREMYWLRIDRYYDGPPESPKFNFQPVLCMHCEEAPCEPVCPVGATMHDAEGLNVMVYNRCIGTRFCSNNCPYKVRRFNYFDFAGEERRAIQSRNPEVTVRARGVMEKCTFCLQRIAAARIVADREGEKASAVVTACEAACPTRAFTFGDLAAKGSEVAARRAGPLSYALLAEQNTKPRVTYEAHIFNVDKPKETQK</sequence>
<name>A0A3M9XXA5_9HYPH</name>
<evidence type="ECO:0000313" key="3">
    <source>
        <dbReference type="Proteomes" id="UP000268623"/>
    </source>
</evidence>
<dbReference type="PANTHER" id="PTHR42783">
    <property type="entry name" value="GLUTAMATE SYNTHASE [NADPH] SMALL CHAIN"/>
    <property type="match status" value="1"/>
</dbReference>
<dbReference type="Gene3D" id="3.30.70.20">
    <property type="match status" value="2"/>
</dbReference>
<dbReference type="AlphaFoldDB" id="A0A3M9XXA5"/>
<feature type="domain" description="4Fe-4S ferredoxin-type" evidence="1">
    <location>
        <begin position="780"/>
        <end position="811"/>
    </location>
</feature>
<evidence type="ECO:0000313" key="2">
    <source>
        <dbReference type="EMBL" id="RNJ51530.1"/>
    </source>
</evidence>
<dbReference type="InterPro" id="IPR009010">
    <property type="entry name" value="Asp_de-COase-like_dom_sf"/>
</dbReference>
<dbReference type="OrthoDB" id="9779457at2"/>
<dbReference type="Proteomes" id="UP000268623">
    <property type="component" value="Unassembled WGS sequence"/>
</dbReference>
<reference evidence="2 3" key="1">
    <citation type="submission" date="2018-08" db="EMBL/GenBank/DDBJ databases">
        <title>Genome sequence of Methylocystis hirsuta CSC1, a methanotroph able to accumulate PHAs.</title>
        <authorList>
            <person name="Bordel S."/>
            <person name="Rodriguez E."/>
            <person name="Gancedo J."/>
            <person name="Munoz R."/>
        </authorList>
    </citation>
    <scope>NUCLEOTIDE SEQUENCE [LARGE SCALE GENOMIC DNA]</scope>
    <source>
        <strain evidence="2 3">CSC1</strain>
    </source>
</reference>
<dbReference type="PANTHER" id="PTHR42783:SF3">
    <property type="entry name" value="GLUTAMATE SYNTHASE [NADPH] SMALL CHAIN-RELATED"/>
    <property type="match status" value="1"/>
</dbReference>
<dbReference type="InterPro" id="IPR017896">
    <property type="entry name" value="4Fe4S_Fe-S-bd"/>
</dbReference>
<dbReference type="SUPFAM" id="SSF50692">
    <property type="entry name" value="ADC-like"/>
    <property type="match status" value="1"/>
</dbReference>
<feature type="domain" description="4Fe-4S ferredoxin-type" evidence="1">
    <location>
        <begin position="812"/>
        <end position="841"/>
    </location>
</feature>
<dbReference type="EMBL" id="QWDD01000001">
    <property type="protein sequence ID" value="RNJ51530.1"/>
    <property type="molecule type" value="Genomic_DNA"/>
</dbReference>
<dbReference type="Pfam" id="PF13247">
    <property type="entry name" value="Fer4_11"/>
    <property type="match status" value="1"/>
</dbReference>
<protein>
    <submittedName>
        <fullName evidence="2">4Fe-4S dicluster domain-containing protein</fullName>
    </submittedName>
</protein>
<accession>A0A3M9XXA5</accession>
<proteinExistence type="predicted"/>
<keyword evidence="3" id="KW-1185">Reference proteome</keyword>
<evidence type="ECO:0000259" key="1">
    <source>
        <dbReference type="PROSITE" id="PS51379"/>
    </source>
</evidence>
<gene>
    <name evidence="2" type="ORF">D1O30_04430</name>
</gene>
<dbReference type="Gene3D" id="2.40.40.20">
    <property type="match status" value="1"/>
</dbReference>
<dbReference type="SUPFAM" id="SSF53706">
    <property type="entry name" value="Formate dehydrogenase/DMSO reductase, domains 1-3"/>
    <property type="match status" value="1"/>
</dbReference>
<dbReference type="PROSITE" id="PS51379">
    <property type="entry name" value="4FE4S_FER_2"/>
    <property type="match status" value="3"/>
</dbReference>
<feature type="domain" description="4Fe-4S ferredoxin-type" evidence="1">
    <location>
        <begin position="725"/>
        <end position="755"/>
    </location>
</feature>
<organism evidence="2 3">
    <name type="scientific">Methylocystis hirsuta</name>
    <dbReference type="NCBI Taxonomy" id="369798"/>
    <lineage>
        <taxon>Bacteria</taxon>
        <taxon>Pseudomonadati</taxon>
        <taxon>Pseudomonadota</taxon>
        <taxon>Alphaproteobacteria</taxon>
        <taxon>Hyphomicrobiales</taxon>
        <taxon>Methylocystaceae</taxon>
        <taxon>Methylocystis</taxon>
    </lineage>
</organism>
<dbReference type="CDD" id="cd10551">
    <property type="entry name" value="PsrB"/>
    <property type="match status" value="1"/>
</dbReference>
<comment type="caution">
    <text evidence="2">The sequence shown here is derived from an EMBL/GenBank/DDBJ whole genome shotgun (WGS) entry which is preliminary data.</text>
</comment>
<dbReference type="SUPFAM" id="SSF54862">
    <property type="entry name" value="4Fe-4S ferredoxins"/>
    <property type="match status" value="1"/>
</dbReference>
<dbReference type="CDD" id="cd02784">
    <property type="entry name" value="MopB_CT_PHLH"/>
    <property type="match status" value="1"/>
</dbReference>